<dbReference type="InterPro" id="IPR050559">
    <property type="entry name" value="P-Pant_transferase_sf"/>
</dbReference>
<dbReference type="GO" id="GO:0000287">
    <property type="term" value="F:magnesium ion binding"/>
    <property type="evidence" value="ECO:0007669"/>
    <property type="project" value="InterPro"/>
</dbReference>
<evidence type="ECO:0000313" key="5">
    <source>
        <dbReference type="Proteomes" id="UP000515789"/>
    </source>
</evidence>
<evidence type="ECO:0000259" key="3">
    <source>
        <dbReference type="Pfam" id="PF01648"/>
    </source>
</evidence>
<protein>
    <submittedName>
        <fullName evidence="4">4'-phosphopantetheinyl transferase superfamily protein</fullName>
    </submittedName>
</protein>
<dbReference type="RefSeq" id="WP_018594734.1">
    <property type="nucleotide sequence ID" value="NZ_AP031416.1"/>
</dbReference>
<dbReference type="SUPFAM" id="SSF56214">
    <property type="entry name" value="4'-phosphopantetheinyl transferase"/>
    <property type="match status" value="2"/>
</dbReference>
<dbReference type="InterPro" id="IPR037143">
    <property type="entry name" value="4-PPantetheinyl_Trfase_dom_sf"/>
</dbReference>
<dbReference type="Proteomes" id="UP000515789">
    <property type="component" value="Chromosome"/>
</dbReference>
<dbReference type="Gene3D" id="3.90.470.20">
    <property type="entry name" value="4'-phosphopantetheinyl transferase domain"/>
    <property type="match status" value="2"/>
</dbReference>
<dbReference type="GO" id="GO:0008897">
    <property type="term" value="F:holo-[acyl-carrier-protein] synthase activity"/>
    <property type="evidence" value="ECO:0007669"/>
    <property type="project" value="InterPro"/>
</dbReference>
<evidence type="ECO:0000313" key="4">
    <source>
        <dbReference type="EMBL" id="QMW76174.1"/>
    </source>
</evidence>
<dbReference type="AlphaFoldDB" id="A0A7G5MNI1"/>
<dbReference type="InterPro" id="IPR008278">
    <property type="entry name" value="4-PPantetheinyl_Trfase_dom"/>
</dbReference>
<keyword evidence="2 4" id="KW-0808">Transferase</keyword>
<gene>
    <name evidence="4" type="ORF">E5259_00405</name>
</gene>
<sequence>MPVIYYTYYTPVSDSVSAVEAQEHSLGRTLLLTGLKELYHIHYSADKLEESLLISPEGKPYLAGLPGIYFNITHCHRLVACAFSCRPIGIDGELPGAFENALIKKVFSPEEKYFFYQTATTAELRIQWFFKFWTLKEAYVKKTGTGISIPLTKLTFTFSHIPAPDTIGCPDPETACRQFVLKTGHILSVCYESDSGDETISLNLL</sequence>
<reference evidence="4 5" key="1">
    <citation type="submission" date="2019-04" db="EMBL/GenBank/DDBJ databases">
        <authorList>
            <person name="Schori C."/>
            <person name="Ahrens C."/>
        </authorList>
    </citation>
    <scope>NUCLEOTIDE SEQUENCE [LARGE SCALE GENOMIC DNA]</scope>
    <source>
        <strain evidence="4 5">DSM 2950</strain>
    </source>
</reference>
<organism evidence="4 5">
    <name type="scientific">Blautia producta</name>
    <dbReference type="NCBI Taxonomy" id="33035"/>
    <lineage>
        <taxon>Bacteria</taxon>
        <taxon>Bacillati</taxon>
        <taxon>Bacillota</taxon>
        <taxon>Clostridia</taxon>
        <taxon>Lachnospirales</taxon>
        <taxon>Lachnospiraceae</taxon>
        <taxon>Blautia</taxon>
    </lineage>
</organism>
<evidence type="ECO:0000256" key="1">
    <source>
        <dbReference type="ARBA" id="ARBA00010990"/>
    </source>
</evidence>
<proteinExistence type="inferred from homology"/>
<dbReference type="GO" id="GO:0019878">
    <property type="term" value="P:lysine biosynthetic process via aminoadipic acid"/>
    <property type="evidence" value="ECO:0007669"/>
    <property type="project" value="TreeGrafter"/>
</dbReference>
<dbReference type="PANTHER" id="PTHR12215">
    <property type="entry name" value="PHOSPHOPANTETHEINE TRANSFERASE"/>
    <property type="match status" value="1"/>
</dbReference>
<dbReference type="PANTHER" id="PTHR12215:SF10">
    <property type="entry name" value="L-AMINOADIPATE-SEMIALDEHYDE DEHYDROGENASE-PHOSPHOPANTETHEINYL TRANSFERASE"/>
    <property type="match status" value="1"/>
</dbReference>
<evidence type="ECO:0000256" key="2">
    <source>
        <dbReference type="ARBA" id="ARBA00022679"/>
    </source>
</evidence>
<accession>A0A7G5MNI1</accession>
<feature type="domain" description="4'-phosphopantetheinyl transferase" evidence="3">
    <location>
        <begin position="87"/>
        <end position="190"/>
    </location>
</feature>
<dbReference type="Pfam" id="PF01648">
    <property type="entry name" value="ACPS"/>
    <property type="match status" value="1"/>
</dbReference>
<name>A0A7G5MNI1_9FIRM</name>
<dbReference type="GeneID" id="75053174"/>
<dbReference type="GO" id="GO:0005829">
    <property type="term" value="C:cytosol"/>
    <property type="evidence" value="ECO:0007669"/>
    <property type="project" value="TreeGrafter"/>
</dbReference>
<dbReference type="EMBL" id="CP039126">
    <property type="protein sequence ID" value="QMW76174.1"/>
    <property type="molecule type" value="Genomic_DNA"/>
</dbReference>
<comment type="similarity">
    <text evidence="1">Belongs to the P-Pant transferase superfamily. Gsp/Sfp/HetI/AcpT family.</text>
</comment>